<sequence length="468" mass="53363">MYDISDDLQIFYDTHVRLGTIRRQQLATYRDLNITRLKNGLNDLAKETGRPHSHPYDWKNQGGYAMHTLNQDPKGDNDYDIDVSLIFHKDEIPEDPLKARQRVRDALCKRCTNFTKEPESRTNAVTIWYAEGYHIDFAIYRTYIDNLGIKRIEHASTEWKRRDPMEVNDWFSKCVATLSPKASQTLGYYPKVEDGQMRRIVRFLKRFCRSRTSWSLPGGMIVSALVAESGIYTANSERDDLALYNTMVALRNRLKASCHVYNPVDTSQELTGKTEVLNQVTRLRDRLDTAISKLSVLFDESKCTREKARFAWDWIFNHEFWAKKESTKGTIKAELSAVTGYSVTVRCDLAKRENGPIYEQYLSGSSVLPKGVALKFSVISTNVPPLPLYSVQWIVDNEGDEAGEAKQLYWESSDSGTTIWTSTAFKGTHRMTCQIKKEGRVMAQAVHIVKITASGNSRISGSSNRGFG</sequence>
<evidence type="ECO:0000256" key="6">
    <source>
        <dbReference type="ARBA" id="ARBA00022842"/>
    </source>
</evidence>
<keyword evidence="14" id="KW-1185">Reference proteome</keyword>
<evidence type="ECO:0000256" key="7">
    <source>
        <dbReference type="ARBA" id="ARBA00023080"/>
    </source>
</evidence>
<evidence type="ECO:0000256" key="5">
    <source>
        <dbReference type="ARBA" id="ARBA00022840"/>
    </source>
</evidence>
<keyword evidence="6" id="KW-0460">Magnesium</keyword>
<evidence type="ECO:0000259" key="12">
    <source>
        <dbReference type="Pfam" id="PF21654"/>
    </source>
</evidence>
<geneLocation type="plasmid" evidence="13 14">
    <name>pOSC7112.01</name>
</geneLocation>
<accession>K9VSX0</accession>
<dbReference type="Pfam" id="PF21654">
    <property type="entry name" value="DncV-like_NTFase"/>
    <property type="match status" value="1"/>
</dbReference>
<keyword evidence="8" id="KW-0051">Antiviral defense</keyword>
<evidence type="ECO:0000313" key="13">
    <source>
        <dbReference type="EMBL" id="AFZ10577.1"/>
    </source>
</evidence>
<dbReference type="Proteomes" id="UP000010478">
    <property type="component" value="Plasmid pOSC7112.01"/>
</dbReference>
<keyword evidence="3" id="KW-0479">Metal-binding</keyword>
<feature type="domain" description="Cyclic GMP-AMP synthase DncV-like nucleotidyltransferase" evidence="12">
    <location>
        <begin position="59"/>
        <end position="140"/>
    </location>
</feature>
<evidence type="ECO:0000256" key="4">
    <source>
        <dbReference type="ARBA" id="ARBA00022741"/>
    </source>
</evidence>
<keyword evidence="1" id="KW-0808">Transferase</keyword>
<evidence type="ECO:0000256" key="8">
    <source>
        <dbReference type="ARBA" id="ARBA00023118"/>
    </source>
</evidence>
<dbReference type="HOGENOM" id="CLU_052145_0_0_3"/>
<dbReference type="KEGG" id="oni:Osc7112_6427"/>
<dbReference type="GO" id="GO:0016779">
    <property type="term" value="F:nucleotidyltransferase activity"/>
    <property type="evidence" value="ECO:0007669"/>
    <property type="project" value="UniProtKB-KW"/>
</dbReference>
<dbReference type="RefSeq" id="WP_015211749.1">
    <property type="nucleotide sequence ID" value="NC_019763.1"/>
</dbReference>
<proteinExistence type="predicted"/>
<evidence type="ECO:0000256" key="9">
    <source>
        <dbReference type="ARBA" id="ARBA00044145"/>
    </source>
</evidence>
<keyword evidence="5" id="KW-0067">ATP-binding</keyword>
<evidence type="ECO:0000256" key="10">
    <source>
        <dbReference type="ARBA" id="ARBA00048304"/>
    </source>
</evidence>
<evidence type="ECO:0000313" key="14">
    <source>
        <dbReference type="Proteomes" id="UP000010478"/>
    </source>
</evidence>
<organism evidence="13 14">
    <name type="scientific">Phormidium nigroviride PCC 7112</name>
    <dbReference type="NCBI Taxonomy" id="179408"/>
    <lineage>
        <taxon>Bacteria</taxon>
        <taxon>Bacillati</taxon>
        <taxon>Cyanobacteriota</taxon>
        <taxon>Cyanophyceae</taxon>
        <taxon>Oscillatoriophycideae</taxon>
        <taxon>Oscillatoriales</taxon>
        <taxon>Oscillatoriaceae</taxon>
        <taxon>Phormidium</taxon>
    </lineage>
</organism>
<gene>
    <name evidence="13" type="ORF">Osc7112_6427</name>
</gene>
<evidence type="ECO:0000256" key="1">
    <source>
        <dbReference type="ARBA" id="ARBA00022679"/>
    </source>
</evidence>
<keyword evidence="7" id="KW-0546">Nucleotide metabolism</keyword>
<dbReference type="InterPro" id="IPR040511">
    <property type="entry name" value="AGS_C"/>
</dbReference>
<evidence type="ECO:0000256" key="3">
    <source>
        <dbReference type="ARBA" id="ARBA00022723"/>
    </source>
</evidence>
<dbReference type="GO" id="GO:0046872">
    <property type="term" value="F:metal ion binding"/>
    <property type="evidence" value="ECO:0007669"/>
    <property type="project" value="UniProtKB-KW"/>
</dbReference>
<feature type="domain" description="Adenylyl/Guanylyl and SMODS C-terminal sensor" evidence="11">
    <location>
        <begin position="331"/>
        <end position="451"/>
    </location>
</feature>
<reference evidence="13 14" key="1">
    <citation type="submission" date="2012-05" db="EMBL/GenBank/DDBJ databases">
        <title>Finished plasmid 1 of genome of Oscillatoria sp. PCC 7112.</title>
        <authorList>
            <consortium name="US DOE Joint Genome Institute"/>
            <person name="Gugger M."/>
            <person name="Coursin T."/>
            <person name="Rippka R."/>
            <person name="Tandeau De Marsac N."/>
            <person name="Huntemann M."/>
            <person name="Wei C.-L."/>
            <person name="Han J."/>
            <person name="Detter J.C."/>
            <person name="Han C."/>
            <person name="Tapia R."/>
            <person name="Davenport K."/>
            <person name="Daligault H."/>
            <person name="Erkkila T."/>
            <person name="Gu W."/>
            <person name="Munk A.C.C."/>
            <person name="Teshima H."/>
            <person name="Xu Y."/>
            <person name="Chain P."/>
            <person name="Chen A."/>
            <person name="Krypides N."/>
            <person name="Mavromatis K."/>
            <person name="Markowitz V."/>
            <person name="Szeto E."/>
            <person name="Ivanova N."/>
            <person name="Mikhailova N."/>
            <person name="Ovchinnikova G."/>
            <person name="Pagani I."/>
            <person name="Pati A."/>
            <person name="Goodwin L."/>
            <person name="Peters L."/>
            <person name="Pitluck S."/>
            <person name="Woyke T."/>
            <person name="Kerfeld C."/>
        </authorList>
    </citation>
    <scope>NUCLEOTIDE SEQUENCE [LARGE SCALE GENOMIC DNA]</scope>
    <source>
        <strain evidence="13 14">PCC 7112</strain>
        <plasmid evidence="13 14">pOSC7112.01</plasmid>
    </source>
</reference>
<protein>
    <recommendedName>
        <fullName evidence="9">Cyclic GMP-AMP synthase</fullName>
    </recommendedName>
</protein>
<comment type="catalytic activity">
    <reaction evidence="10">
        <text>GTP + ATP = 3',3'-cGAMP + 2 diphosphate</text>
        <dbReference type="Rhea" id="RHEA:35647"/>
        <dbReference type="ChEBI" id="CHEBI:30616"/>
        <dbReference type="ChEBI" id="CHEBI:33019"/>
        <dbReference type="ChEBI" id="CHEBI:37565"/>
        <dbReference type="ChEBI" id="CHEBI:71501"/>
    </reaction>
    <physiologicalReaction direction="left-to-right" evidence="10">
        <dbReference type="Rhea" id="RHEA:35648"/>
    </physiologicalReaction>
</comment>
<keyword evidence="13" id="KW-0614">Plasmid</keyword>
<name>K9VSX0_9CYAN</name>
<dbReference type="Pfam" id="PF18134">
    <property type="entry name" value="AGS_C"/>
    <property type="match status" value="1"/>
</dbReference>
<keyword evidence="2" id="KW-0548">Nucleotidyltransferase</keyword>
<keyword evidence="4" id="KW-0547">Nucleotide-binding</keyword>
<dbReference type="EMBL" id="CP003615">
    <property type="protein sequence ID" value="AFZ10577.1"/>
    <property type="molecule type" value="Genomic_DNA"/>
</dbReference>
<evidence type="ECO:0000256" key="2">
    <source>
        <dbReference type="ARBA" id="ARBA00022695"/>
    </source>
</evidence>
<evidence type="ECO:0000259" key="11">
    <source>
        <dbReference type="Pfam" id="PF18134"/>
    </source>
</evidence>
<dbReference type="AlphaFoldDB" id="K9VSX0"/>
<dbReference type="GO" id="GO:0051607">
    <property type="term" value="P:defense response to virus"/>
    <property type="evidence" value="ECO:0007669"/>
    <property type="project" value="UniProtKB-KW"/>
</dbReference>
<dbReference type="GO" id="GO:0009117">
    <property type="term" value="P:nucleotide metabolic process"/>
    <property type="evidence" value="ECO:0007669"/>
    <property type="project" value="UniProtKB-KW"/>
</dbReference>
<dbReference type="GO" id="GO:0005524">
    <property type="term" value="F:ATP binding"/>
    <property type="evidence" value="ECO:0007669"/>
    <property type="project" value="UniProtKB-KW"/>
</dbReference>
<dbReference type="InterPro" id="IPR048445">
    <property type="entry name" value="DncV-like_NTFase"/>
</dbReference>